<reference evidence="2 3" key="1">
    <citation type="journal article" date="2016" name="Nat. Commun.">
        <title>Thousands of microbial genomes shed light on interconnected biogeochemical processes in an aquifer system.</title>
        <authorList>
            <person name="Anantharaman K."/>
            <person name="Brown C.T."/>
            <person name="Hug L.A."/>
            <person name="Sharon I."/>
            <person name="Castelle C.J."/>
            <person name="Probst A.J."/>
            <person name="Thomas B.C."/>
            <person name="Singh A."/>
            <person name="Wilkins M.J."/>
            <person name="Karaoz U."/>
            <person name="Brodie E.L."/>
            <person name="Williams K.H."/>
            <person name="Hubbard S.S."/>
            <person name="Banfield J.F."/>
        </authorList>
    </citation>
    <scope>NUCLEOTIDE SEQUENCE [LARGE SCALE GENOMIC DNA]</scope>
</reference>
<dbReference type="NCBIfam" id="TIGR02385">
    <property type="entry name" value="RelE_StbE"/>
    <property type="match status" value="1"/>
</dbReference>
<dbReference type="Gene3D" id="3.30.2310.20">
    <property type="entry name" value="RelE-like"/>
    <property type="match status" value="1"/>
</dbReference>
<dbReference type="InterPro" id="IPR035093">
    <property type="entry name" value="RelE/ParE_toxin_dom_sf"/>
</dbReference>
<accession>A0A1F4XM55</accession>
<comment type="caution">
    <text evidence="2">The sequence shown here is derived from an EMBL/GenBank/DDBJ whole genome shotgun (WGS) entry which is preliminary data.</text>
</comment>
<dbReference type="SUPFAM" id="SSF143011">
    <property type="entry name" value="RelE-like"/>
    <property type="match status" value="1"/>
</dbReference>
<organism evidence="2 3">
    <name type="scientific">Candidatus Abawacabacteria bacterium RIFCSPHIGHO2_01_FULL_46_8</name>
    <dbReference type="NCBI Taxonomy" id="1817815"/>
    <lineage>
        <taxon>Bacteria</taxon>
        <taxon>Candidatus Abawacaibacteriota</taxon>
    </lineage>
</organism>
<keyword evidence="1" id="KW-1277">Toxin-antitoxin system</keyword>
<dbReference type="InterPro" id="IPR007712">
    <property type="entry name" value="RelE/ParE_toxin"/>
</dbReference>
<name>A0A1F4XM55_9BACT</name>
<proteinExistence type="predicted"/>
<dbReference type="EMBL" id="MEWS01000007">
    <property type="protein sequence ID" value="OGC82815.1"/>
    <property type="molecule type" value="Genomic_DNA"/>
</dbReference>
<gene>
    <name evidence="2" type="ORF">A2788_01325</name>
</gene>
<dbReference type="Proteomes" id="UP000177521">
    <property type="component" value="Unassembled WGS sequence"/>
</dbReference>
<evidence type="ECO:0000313" key="3">
    <source>
        <dbReference type="Proteomes" id="UP000177521"/>
    </source>
</evidence>
<evidence type="ECO:0000256" key="1">
    <source>
        <dbReference type="ARBA" id="ARBA00022649"/>
    </source>
</evidence>
<protein>
    <recommendedName>
        <fullName evidence="4">Addiction module toxin RelE</fullName>
    </recommendedName>
</protein>
<sequence>MQVHFSRNFKKSFQKLQPRIQQQFAKRLDLFIQEPNHPQLQNHPLKGHMIGYRAFAVSGDYHVIYQIIDAKSIKLVDIGRHSQVYK</sequence>
<evidence type="ECO:0008006" key="4">
    <source>
        <dbReference type="Google" id="ProtNLM"/>
    </source>
</evidence>
<dbReference type="AlphaFoldDB" id="A0A1F4XM55"/>
<evidence type="ECO:0000313" key="2">
    <source>
        <dbReference type="EMBL" id="OGC82815.1"/>
    </source>
</evidence>
<dbReference type="Pfam" id="PF15738">
    <property type="entry name" value="YafQ_toxin"/>
    <property type="match status" value="1"/>
</dbReference>
<dbReference type="InterPro" id="IPR004386">
    <property type="entry name" value="Toxin_YafQ-like"/>
</dbReference>